<dbReference type="GO" id="GO:0046872">
    <property type="term" value="F:metal ion binding"/>
    <property type="evidence" value="ECO:0007669"/>
    <property type="project" value="UniProtKB-KW"/>
</dbReference>
<dbReference type="SFLD" id="SFLDG01082">
    <property type="entry name" value="B12-binding_domain_containing"/>
    <property type="match status" value="1"/>
</dbReference>
<dbReference type="InterPro" id="IPR006638">
    <property type="entry name" value="Elp3/MiaA/NifB-like_rSAM"/>
</dbReference>
<dbReference type="Pfam" id="PF04055">
    <property type="entry name" value="Radical_SAM"/>
    <property type="match status" value="1"/>
</dbReference>
<dbReference type="PANTHER" id="PTHR43409">
    <property type="entry name" value="ANAEROBIC MAGNESIUM-PROTOPORPHYRIN IX MONOMETHYL ESTER CYCLASE-RELATED"/>
    <property type="match status" value="1"/>
</dbReference>
<evidence type="ECO:0000259" key="7">
    <source>
        <dbReference type="PROSITE" id="PS51918"/>
    </source>
</evidence>
<keyword evidence="2" id="KW-0949">S-adenosyl-L-methionine</keyword>
<dbReference type="SUPFAM" id="SSF102114">
    <property type="entry name" value="Radical SAM enzymes"/>
    <property type="match status" value="1"/>
</dbReference>
<dbReference type="PANTHER" id="PTHR43409:SF7">
    <property type="entry name" value="BLL1977 PROTEIN"/>
    <property type="match status" value="1"/>
</dbReference>
<comment type="cofactor">
    <cofactor evidence="1">
        <name>[4Fe-4S] cluster</name>
        <dbReference type="ChEBI" id="CHEBI:49883"/>
    </cofactor>
</comment>
<evidence type="ECO:0000313" key="8">
    <source>
        <dbReference type="EMBL" id="OGN00825.1"/>
    </source>
</evidence>
<dbReference type="GO" id="GO:0051536">
    <property type="term" value="F:iron-sulfur cluster binding"/>
    <property type="evidence" value="ECO:0007669"/>
    <property type="project" value="UniProtKB-KW"/>
</dbReference>
<evidence type="ECO:0000256" key="1">
    <source>
        <dbReference type="ARBA" id="ARBA00001966"/>
    </source>
</evidence>
<dbReference type="GO" id="GO:0005829">
    <property type="term" value="C:cytosol"/>
    <property type="evidence" value="ECO:0007669"/>
    <property type="project" value="TreeGrafter"/>
</dbReference>
<name>A0A1F8EJ05_9BACT</name>
<dbReference type="Proteomes" id="UP000177117">
    <property type="component" value="Unassembled WGS sequence"/>
</dbReference>
<dbReference type="InterPro" id="IPR058240">
    <property type="entry name" value="rSAM_sf"/>
</dbReference>
<keyword evidence="4" id="KW-0408">Iron</keyword>
<dbReference type="CDD" id="cd01335">
    <property type="entry name" value="Radical_SAM"/>
    <property type="match status" value="1"/>
</dbReference>
<sequence length="595" mass="66494">MSKILPMAQSPPVLQTNVHPSEVSKDIKPEDLEGLNAVFINMPLRESSRPTATPEGPLLMATNLRDNYEVNASVIDLNAYRIKDELSEKQGLKDGRWLTQKESLELIKRHFEVHGHPDLVGLSGMITTLGAYKGKDVAKQREVARMIRTELAPDSFLVSGNGLATELKTGLFNYIPELDAVAHSEGDEVILKICLDAKNIKVKGMQSVINSGKLAPYLLGQSNGRNRFMYAGGRPTGLKKGILPDLPFADLSLLETDVFGRPVLSWIMNTPAWSASVGTSSATPWKDEDLVPKANSVSSRGCPFICFYCFRGAQGERLWGVRTAKHLRNELQALLAKYGIKFMVYPDDNFAVVIDRIEEMVPLFKELGIRYGTHTRMDEGADPRRIKPMAESGCVYIGFGPESAHPDTLEAIGKGGHTLSMGFESIKVNGIVYDRIPKSMTMAIRNCLNYNIHPNCTWIMGSPTENLERLKQTVAFIKYQEHLYELHNIPANAVNKRIFSMTWYPGTELIKYEKVQKELKRVFGLNLRPTNNPRCPVEPVCDDNFLNYLLELDDATKLLIGPDGEPLNFSEMSNDVLLQAREYVDSGQTDKILDM</sequence>
<organism evidence="8 9">
    <name type="scientific">Candidatus Yanofskybacteria bacterium RIFCSPHIGHO2_01_FULL_41_53</name>
    <dbReference type="NCBI Taxonomy" id="1802663"/>
    <lineage>
        <taxon>Bacteria</taxon>
        <taxon>Candidatus Yanofskyibacteriota</taxon>
    </lineage>
</organism>
<dbReference type="InterPro" id="IPR023404">
    <property type="entry name" value="rSAM_horseshoe"/>
</dbReference>
<evidence type="ECO:0000256" key="2">
    <source>
        <dbReference type="ARBA" id="ARBA00022691"/>
    </source>
</evidence>
<feature type="region of interest" description="Disordered" evidence="6">
    <location>
        <begin position="1"/>
        <end position="25"/>
    </location>
</feature>
<evidence type="ECO:0000313" key="9">
    <source>
        <dbReference type="Proteomes" id="UP000177117"/>
    </source>
</evidence>
<dbReference type="InterPro" id="IPR051198">
    <property type="entry name" value="BchE-like"/>
</dbReference>
<accession>A0A1F8EJ05</accession>
<dbReference type="EMBL" id="MGJD01000014">
    <property type="protein sequence ID" value="OGN00825.1"/>
    <property type="molecule type" value="Genomic_DNA"/>
</dbReference>
<reference evidence="8 9" key="1">
    <citation type="journal article" date="2016" name="Nat. Commun.">
        <title>Thousands of microbial genomes shed light on interconnected biogeochemical processes in an aquifer system.</title>
        <authorList>
            <person name="Anantharaman K."/>
            <person name="Brown C.T."/>
            <person name="Hug L.A."/>
            <person name="Sharon I."/>
            <person name="Castelle C.J."/>
            <person name="Probst A.J."/>
            <person name="Thomas B.C."/>
            <person name="Singh A."/>
            <person name="Wilkins M.J."/>
            <person name="Karaoz U."/>
            <person name="Brodie E.L."/>
            <person name="Williams K.H."/>
            <person name="Hubbard S.S."/>
            <person name="Banfield J.F."/>
        </authorList>
    </citation>
    <scope>NUCLEOTIDE SEQUENCE [LARGE SCALE GENOMIC DNA]</scope>
</reference>
<feature type="domain" description="Radical SAM core" evidence="7">
    <location>
        <begin position="288"/>
        <end position="526"/>
    </location>
</feature>
<dbReference type="SFLD" id="SFLDS00029">
    <property type="entry name" value="Radical_SAM"/>
    <property type="match status" value="1"/>
</dbReference>
<dbReference type="AlphaFoldDB" id="A0A1F8EJ05"/>
<evidence type="ECO:0000256" key="4">
    <source>
        <dbReference type="ARBA" id="ARBA00023004"/>
    </source>
</evidence>
<dbReference type="Gene3D" id="3.80.30.20">
    <property type="entry name" value="tm_1862 like domain"/>
    <property type="match status" value="1"/>
</dbReference>
<keyword evidence="5" id="KW-0411">Iron-sulfur</keyword>
<protein>
    <recommendedName>
        <fullName evidence="7">Radical SAM core domain-containing protein</fullName>
    </recommendedName>
</protein>
<keyword evidence="3" id="KW-0479">Metal-binding</keyword>
<dbReference type="PROSITE" id="PS51918">
    <property type="entry name" value="RADICAL_SAM"/>
    <property type="match status" value="1"/>
</dbReference>
<dbReference type="GO" id="GO:0003824">
    <property type="term" value="F:catalytic activity"/>
    <property type="evidence" value="ECO:0007669"/>
    <property type="project" value="InterPro"/>
</dbReference>
<gene>
    <name evidence="8" type="ORF">A2650_02980</name>
</gene>
<proteinExistence type="predicted"/>
<evidence type="ECO:0000256" key="5">
    <source>
        <dbReference type="ARBA" id="ARBA00023014"/>
    </source>
</evidence>
<dbReference type="InterPro" id="IPR007197">
    <property type="entry name" value="rSAM"/>
</dbReference>
<evidence type="ECO:0000256" key="3">
    <source>
        <dbReference type="ARBA" id="ARBA00022723"/>
    </source>
</evidence>
<comment type="caution">
    <text evidence="8">The sequence shown here is derived from an EMBL/GenBank/DDBJ whole genome shotgun (WGS) entry which is preliminary data.</text>
</comment>
<evidence type="ECO:0000256" key="6">
    <source>
        <dbReference type="SAM" id="MobiDB-lite"/>
    </source>
</evidence>
<dbReference type="SMART" id="SM00729">
    <property type="entry name" value="Elp3"/>
    <property type="match status" value="1"/>
</dbReference>